<keyword evidence="3" id="KW-1185">Reference proteome</keyword>
<dbReference type="InterPro" id="IPR000014">
    <property type="entry name" value="PAS"/>
</dbReference>
<comment type="caution">
    <text evidence="2">The sequence shown here is derived from an EMBL/GenBank/DDBJ whole genome shotgun (WGS) entry which is preliminary data.</text>
</comment>
<dbReference type="Gene3D" id="3.30.450.20">
    <property type="entry name" value="PAS domain"/>
    <property type="match status" value="1"/>
</dbReference>
<evidence type="ECO:0000313" key="3">
    <source>
        <dbReference type="Proteomes" id="UP001210678"/>
    </source>
</evidence>
<dbReference type="EMBL" id="JAQLOI010000001">
    <property type="protein sequence ID" value="MDB1123789.1"/>
    <property type="molecule type" value="Genomic_DNA"/>
</dbReference>
<feature type="domain" description="PAS" evidence="1">
    <location>
        <begin position="1"/>
        <end position="22"/>
    </location>
</feature>
<dbReference type="Pfam" id="PF13426">
    <property type="entry name" value="PAS_9"/>
    <property type="match status" value="1"/>
</dbReference>
<gene>
    <name evidence="2" type="ORF">PGX00_09020</name>
</gene>
<sequence>MYVNKKFEQLSGYKLNDVVGENPRILKSNQTPPETYRDMHLTLQAGNQWRGVFVNVHRNGNEYIEEAVISPILSDEGKIICYLAEKKTLQHKNTLKTELKS</sequence>
<evidence type="ECO:0000259" key="1">
    <source>
        <dbReference type="PROSITE" id="PS50112"/>
    </source>
</evidence>
<name>A0ABT4YQE9_9VIBR</name>
<evidence type="ECO:0000313" key="2">
    <source>
        <dbReference type="EMBL" id="MDB1123789.1"/>
    </source>
</evidence>
<dbReference type="SUPFAM" id="SSF55785">
    <property type="entry name" value="PYP-like sensor domain (PAS domain)"/>
    <property type="match status" value="1"/>
</dbReference>
<dbReference type="NCBIfam" id="TIGR00229">
    <property type="entry name" value="sensory_box"/>
    <property type="match status" value="1"/>
</dbReference>
<dbReference type="InterPro" id="IPR035965">
    <property type="entry name" value="PAS-like_dom_sf"/>
</dbReference>
<protein>
    <submittedName>
        <fullName evidence="2">PAS domain S-box protein</fullName>
    </submittedName>
</protein>
<dbReference type="CDD" id="cd00130">
    <property type="entry name" value="PAS"/>
    <property type="match status" value="1"/>
</dbReference>
<accession>A0ABT4YQE9</accession>
<proteinExistence type="predicted"/>
<dbReference type="PROSITE" id="PS50112">
    <property type="entry name" value="PAS"/>
    <property type="match status" value="1"/>
</dbReference>
<dbReference type="Proteomes" id="UP001210678">
    <property type="component" value="Unassembled WGS sequence"/>
</dbReference>
<reference evidence="2 3" key="1">
    <citation type="submission" date="2023-01" db="EMBL/GenBank/DDBJ databases">
        <title>Vibrio sp. KJ40-1 sp.nov, isolated from marine algae.</title>
        <authorList>
            <person name="Butt M."/>
            <person name="Kim J.M.J."/>
            <person name="Jeon C.O.C."/>
        </authorList>
    </citation>
    <scope>NUCLEOTIDE SEQUENCE [LARGE SCALE GENOMIC DNA]</scope>
    <source>
        <strain evidence="2 3">KJ40-1</strain>
    </source>
</reference>
<organism evidence="2 3">
    <name type="scientific">Vibrio algarum</name>
    <dbReference type="NCBI Taxonomy" id="3020714"/>
    <lineage>
        <taxon>Bacteria</taxon>
        <taxon>Pseudomonadati</taxon>
        <taxon>Pseudomonadota</taxon>
        <taxon>Gammaproteobacteria</taxon>
        <taxon>Vibrionales</taxon>
        <taxon>Vibrionaceae</taxon>
        <taxon>Vibrio</taxon>
    </lineage>
</organism>